<feature type="active site" description="Tele-AMP-histidine intermediate" evidence="1">
    <location>
        <position position="243"/>
    </location>
</feature>
<dbReference type="Pfam" id="PF01230">
    <property type="entry name" value="HIT"/>
    <property type="match status" value="1"/>
</dbReference>
<dbReference type="PANTHER" id="PTHR23089">
    <property type="entry name" value="HISTIDINE TRIAD HIT PROTEIN"/>
    <property type="match status" value="1"/>
</dbReference>
<feature type="short sequence motif" description="Histidine triad motif" evidence="2 3">
    <location>
        <begin position="241"/>
        <end position="245"/>
    </location>
</feature>
<dbReference type="CDD" id="cd01276">
    <property type="entry name" value="PKCI_related"/>
    <property type="match status" value="1"/>
</dbReference>
<dbReference type="InterPro" id="IPR001310">
    <property type="entry name" value="Histidine_triad_HIT"/>
</dbReference>
<gene>
    <name evidence="5" type="ORF">AFUS01_LOCUS26371</name>
</gene>
<dbReference type="GO" id="GO:0003824">
    <property type="term" value="F:catalytic activity"/>
    <property type="evidence" value="ECO:0007669"/>
    <property type="project" value="InterPro"/>
</dbReference>
<proteinExistence type="predicted"/>
<dbReference type="InterPro" id="IPR011146">
    <property type="entry name" value="HIT-like"/>
</dbReference>
<evidence type="ECO:0000313" key="6">
    <source>
        <dbReference type="Proteomes" id="UP000708208"/>
    </source>
</evidence>
<reference evidence="5" key="1">
    <citation type="submission" date="2021-06" db="EMBL/GenBank/DDBJ databases">
        <authorList>
            <person name="Hodson N. C."/>
            <person name="Mongue J. A."/>
            <person name="Jaron S. K."/>
        </authorList>
    </citation>
    <scope>NUCLEOTIDE SEQUENCE</scope>
</reference>
<feature type="domain" description="HIT" evidence="4">
    <location>
        <begin position="149"/>
        <end position="257"/>
    </location>
</feature>
<comment type="caution">
    <text evidence="5">The sequence shown here is derived from an EMBL/GenBank/DDBJ whole genome shotgun (WGS) entry which is preliminary data.</text>
</comment>
<dbReference type="InterPro" id="IPR019808">
    <property type="entry name" value="Histidine_triad_CS"/>
</dbReference>
<dbReference type="PROSITE" id="PS00892">
    <property type="entry name" value="HIT_1"/>
    <property type="match status" value="1"/>
</dbReference>
<dbReference type="OrthoDB" id="672793at2759"/>
<evidence type="ECO:0000259" key="4">
    <source>
        <dbReference type="PROSITE" id="PS51084"/>
    </source>
</evidence>
<evidence type="ECO:0000313" key="5">
    <source>
        <dbReference type="EMBL" id="CAG7815707.1"/>
    </source>
</evidence>
<keyword evidence="6" id="KW-1185">Reference proteome</keyword>
<evidence type="ECO:0000256" key="1">
    <source>
        <dbReference type="PIRSR" id="PIRSR601310-1"/>
    </source>
</evidence>
<protein>
    <recommendedName>
        <fullName evidence="4">HIT domain-containing protein</fullName>
    </recommendedName>
</protein>
<dbReference type="FunFam" id="3.30.428.10:FF:000005">
    <property type="entry name" value="Histidine triad nucleotide-binding protein 1"/>
    <property type="match status" value="1"/>
</dbReference>
<dbReference type="EMBL" id="CAJVCH010351265">
    <property type="protein sequence ID" value="CAG7815707.1"/>
    <property type="molecule type" value="Genomic_DNA"/>
</dbReference>
<sequence length="257" mass="28689">MTNSISQRSLYTPVTVTHRYLIIKSQESDPRILYDSFGLHQVLNAGPWDKKRKVNRLCISKYLFLWCSIGRRMSSRFGLGLFKVLRGASPPLNRNFSQLISQKFFLPRGSIKERITTLGVTVQKASMASEVEKSQEAAAAGAEYLEETIFSKIIDKKIPAKLIHEDDLCIAFHDVAPQAPTHFLVIPKKRISMLSKADDSDGALLGHLLVVARKKAEDLGLQNGYRLVVNNGPDGCQSVYHLHIHVLGGRQLGWPPG</sequence>
<dbReference type="PROSITE" id="PS51084">
    <property type="entry name" value="HIT_2"/>
    <property type="match status" value="1"/>
</dbReference>
<evidence type="ECO:0000256" key="2">
    <source>
        <dbReference type="PIRSR" id="PIRSR601310-3"/>
    </source>
</evidence>
<name>A0A8J2KFT2_9HEXA</name>
<accession>A0A8J2KFT2</accession>
<organism evidence="5 6">
    <name type="scientific">Allacma fusca</name>
    <dbReference type="NCBI Taxonomy" id="39272"/>
    <lineage>
        <taxon>Eukaryota</taxon>
        <taxon>Metazoa</taxon>
        <taxon>Ecdysozoa</taxon>
        <taxon>Arthropoda</taxon>
        <taxon>Hexapoda</taxon>
        <taxon>Collembola</taxon>
        <taxon>Symphypleona</taxon>
        <taxon>Sminthuridae</taxon>
        <taxon>Allacma</taxon>
    </lineage>
</organism>
<dbReference type="Proteomes" id="UP000708208">
    <property type="component" value="Unassembled WGS sequence"/>
</dbReference>
<evidence type="ECO:0000256" key="3">
    <source>
        <dbReference type="PROSITE-ProRule" id="PRU00464"/>
    </source>
</evidence>
<dbReference type="AlphaFoldDB" id="A0A8J2KFT2"/>